<dbReference type="GO" id="GO:0003735">
    <property type="term" value="F:structural constituent of ribosome"/>
    <property type="evidence" value="ECO:0007669"/>
    <property type="project" value="InterPro"/>
</dbReference>
<reference evidence="4" key="1">
    <citation type="submission" date="2017-02" db="UniProtKB">
        <authorList>
            <consortium name="WormBaseParasite"/>
        </authorList>
    </citation>
    <scope>IDENTIFICATION</scope>
</reference>
<dbReference type="STRING" id="451379.A0A0N5A9K0"/>
<name>A0A0N5A9K0_9BILA</name>
<dbReference type="WBParaSite" id="SMUV_0000078101-mRNA-1">
    <property type="protein sequence ID" value="SMUV_0000078101-mRNA-1"/>
    <property type="gene ID" value="SMUV_0000078101"/>
</dbReference>
<evidence type="ECO:0000256" key="1">
    <source>
        <dbReference type="ARBA" id="ARBA00022980"/>
    </source>
</evidence>
<keyword evidence="2" id="KW-0687">Ribonucleoprotein</keyword>
<sequence>MSRKLLTKLFNRNPRNLEMLGLQPKPLGYELDLDRLQRSFIYKTRLLHFPKYMKAELLHYKDGVVIDASTKENEIATQLYRFIPVTSTLTLLFMPYSAAALNIGRVLAMRCLMSGIHCVSIANTEHEIQRSQHLRLFYEGLKEEGLLLGELPHIEHEYKNDRTLTYDDFVIRHNKRDKTDE</sequence>
<dbReference type="InterPro" id="IPR036967">
    <property type="entry name" value="Ribosomal_uS11_sf"/>
</dbReference>
<dbReference type="GO" id="GO:0005840">
    <property type="term" value="C:ribosome"/>
    <property type="evidence" value="ECO:0007669"/>
    <property type="project" value="UniProtKB-KW"/>
</dbReference>
<evidence type="ECO:0000313" key="4">
    <source>
        <dbReference type="WBParaSite" id="SMUV_0000078101-mRNA-1"/>
    </source>
</evidence>
<dbReference type="Proteomes" id="UP000046393">
    <property type="component" value="Unplaced"/>
</dbReference>
<dbReference type="GO" id="GO:1990904">
    <property type="term" value="C:ribonucleoprotein complex"/>
    <property type="evidence" value="ECO:0007669"/>
    <property type="project" value="UniProtKB-KW"/>
</dbReference>
<evidence type="ECO:0000256" key="2">
    <source>
        <dbReference type="ARBA" id="ARBA00023274"/>
    </source>
</evidence>
<protein>
    <submittedName>
        <fullName evidence="4">Uncharacterized protein</fullName>
    </submittedName>
</protein>
<dbReference type="SUPFAM" id="SSF53137">
    <property type="entry name" value="Translational machinery components"/>
    <property type="match status" value="1"/>
</dbReference>
<proteinExistence type="predicted"/>
<keyword evidence="3" id="KW-1185">Reference proteome</keyword>
<accession>A0A0N5A9K0</accession>
<dbReference type="AlphaFoldDB" id="A0A0N5A9K0"/>
<dbReference type="Gene3D" id="3.30.420.80">
    <property type="entry name" value="Ribosomal protein S11"/>
    <property type="match status" value="1"/>
</dbReference>
<keyword evidence="1" id="KW-0689">Ribosomal protein</keyword>
<evidence type="ECO:0000313" key="3">
    <source>
        <dbReference type="Proteomes" id="UP000046393"/>
    </source>
</evidence>
<dbReference type="GO" id="GO:0006412">
    <property type="term" value="P:translation"/>
    <property type="evidence" value="ECO:0007669"/>
    <property type="project" value="InterPro"/>
</dbReference>
<organism evidence="3 4">
    <name type="scientific">Syphacia muris</name>
    <dbReference type="NCBI Taxonomy" id="451379"/>
    <lineage>
        <taxon>Eukaryota</taxon>
        <taxon>Metazoa</taxon>
        <taxon>Ecdysozoa</taxon>
        <taxon>Nematoda</taxon>
        <taxon>Chromadorea</taxon>
        <taxon>Rhabditida</taxon>
        <taxon>Spirurina</taxon>
        <taxon>Oxyuridomorpha</taxon>
        <taxon>Oxyuroidea</taxon>
        <taxon>Oxyuridae</taxon>
        <taxon>Syphacia</taxon>
    </lineage>
</organism>